<dbReference type="Pfam" id="PF00125">
    <property type="entry name" value="Histone"/>
    <property type="match status" value="1"/>
</dbReference>
<sequence length="322" mass="35373">MARTKQTARKSPGGKVPRKQLATKAATKSAPATGGVKKPHRFRPGTIALREIRKYQKSTKLLIRKLPFQRLVREIAQDFKTDLRFQSSIVAALQEVVEAYLVDTVIFHVDVFQLFTVAYCCLTCVDCAASFGISYSSVDAFHKPFILKKLHSEVATMACLSPLSLVLMPNLILHENIMRSSTLLSLAHSELSTVFYEKVLLLAWGGGKGLCDDSKAQKKGDERSNKKLVVEEKMEEDKSDQEVSGESSEKTPAKMSSEKGGDPGSSPRGMNHSMKSLSGKYKEHKCSKLAGSGGRIMVEMGTVKFTTLDGINHVQDSNKESG</sequence>
<comment type="similarity">
    <text evidence="1">Belongs to the histone H3 family.</text>
</comment>
<name>A0A6A2WDC6_HIBSY</name>
<feature type="compositionally biased region" description="Basic and acidic residues" evidence="3">
    <location>
        <begin position="247"/>
        <end position="261"/>
    </location>
</feature>
<accession>A0A6A2WDC6</accession>
<evidence type="ECO:0000256" key="3">
    <source>
        <dbReference type="SAM" id="MobiDB-lite"/>
    </source>
</evidence>
<evidence type="ECO:0000313" key="6">
    <source>
        <dbReference type="Proteomes" id="UP000436088"/>
    </source>
</evidence>
<gene>
    <name evidence="5" type="ORF">F3Y22_tig00117016pilonHSYRG00403</name>
</gene>
<dbReference type="FunFam" id="1.10.20.10:FF:000054">
    <property type="entry name" value="Putative histone H1.5-like"/>
    <property type="match status" value="1"/>
</dbReference>
<keyword evidence="2" id="KW-0007">Acetylation</keyword>
<evidence type="ECO:0000313" key="5">
    <source>
        <dbReference type="EMBL" id="KAE8655898.1"/>
    </source>
</evidence>
<evidence type="ECO:0000256" key="2">
    <source>
        <dbReference type="ARBA" id="ARBA00022990"/>
    </source>
</evidence>
<dbReference type="PANTHER" id="PTHR11426">
    <property type="entry name" value="HISTONE H3"/>
    <property type="match status" value="1"/>
</dbReference>
<dbReference type="AlphaFoldDB" id="A0A6A2WDC6"/>
<dbReference type="SUPFAM" id="SSF47113">
    <property type="entry name" value="Histone-fold"/>
    <property type="match status" value="1"/>
</dbReference>
<dbReference type="InterPro" id="IPR009072">
    <property type="entry name" value="Histone-fold"/>
</dbReference>
<feature type="region of interest" description="Disordered" evidence="3">
    <location>
        <begin position="231"/>
        <end position="282"/>
    </location>
</feature>
<dbReference type="Proteomes" id="UP000436088">
    <property type="component" value="Unassembled WGS sequence"/>
</dbReference>
<dbReference type="InterPro" id="IPR007125">
    <property type="entry name" value="H2A/H2B/H3"/>
</dbReference>
<dbReference type="PRINTS" id="PR00622">
    <property type="entry name" value="HISTONEH3"/>
</dbReference>
<dbReference type="GO" id="GO:0000786">
    <property type="term" value="C:nucleosome"/>
    <property type="evidence" value="ECO:0007669"/>
    <property type="project" value="InterPro"/>
</dbReference>
<feature type="domain" description="Core Histone H2A/H2B/H3" evidence="4">
    <location>
        <begin position="44"/>
        <end position="102"/>
    </location>
</feature>
<dbReference type="SMART" id="SM00428">
    <property type="entry name" value="H3"/>
    <property type="match status" value="1"/>
</dbReference>
<organism evidence="5 6">
    <name type="scientific">Hibiscus syriacus</name>
    <name type="common">Rose of Sharon</name>
    <dbReference type="NCBI Taxonomy" id="106335"/>
    <lineage>
        <taxon>Eukaryota</taxon>
        <taxon>Viridiplantae</taxon>
        <taxon>Streptophyta</taxon>
        <taxon>Embryophyta</taxon>
        <taxon>Tracheophyta</taxon>
        <taxon>Spermatophyta</taxon>
        <taxon>Magnoliopsida</taxon>
        <taxon>eudicotyledons</taxon>
        <taxon>Gunneridae</taxon>
        <taxon>Pentapetalae</taxon>
        <taxon>rosids</taxon>
        <taxon>malvids</taxon>
        <taxon>Malvales</taxon>
        <taxon>Malvaceae</taxon>
        <taxon>Malvoideae</taxon>
        <taxon>Hibiscus</taxon>
    </lineage>
</organism>
<feature type="compositionally biased region" description="Low complexity" evidence="3">
    <location>
        <begin position="22"/>
        <end position="33"/>
    </location>
</feature>
<dbReference type="CDD" id="cd22911">
    <property type="entry name" value="HFD_H3"/>
    <property type="match status" value="1"/>
</dbReference>
<protein>
    <submittedName>
        <fullName evidence="5">Histone H3.2</fullName>
    </submittedName>
</protein>
<evidence type="ECO:0000256" key="1">
    <source>
        <dbReference type="ARBA" id="ARBA00010343"/>
    </source>
</evidence>
<dbReference type="EMBL" id="VEPZ02001774">
    <property type="protein sequence ID" value="KAE8655898.1"/>
    <property type="molecule type" value="Genomic_DNA"/>
</dbReference>
<evidence type="ECO:0000259" key="4">
    <source>
        <dbReference type="Pfam" id="PF00125"/>
    </source>
</evidence>
<proteinExistence type="inferred from homology"/>
<dbReference type="Gene3D" id="1.10.20.10">
    <property type="entry name" value="Histone, subunit A"/>
    <property type="match status" value="1"/>
</dbReference>
<comment type="caution">
    <text evidence="5">The sequence shown here is derived from an EMBL/GenBank/DDBJ whole genome shotgun (WGS) entry which is preliminary data.</text>
</comment>
<dbReference type="GO" id="GO:0046982">
    <property type="term" value="F:protein heterodimerization activity"/>
    <property type="evidence" value="ECO:0007669"/>
    <property type="project" value="InterPro"/>
</dbReference>
<reference evidence="5" key="1">
    <citation type="submission" date="2019-09" db="EMBL/GenBank/DDBJ databases">
        <title>Draft genome information of white flower Hibiscus syriacus.</title>
        <authorList>
            <person name="Kim Y.-M."/>
        </authorList>
    </citation>
    <scope>NUCLEOTIDE SEQUENCE [LARGE SCALE GENOMIC DNA]</scope>
    <source>
        <strain evidence="5">YM2019G1</strain>
    </source>
</reference>
<keyword evidence="6" id="KW-1185">Reference proteome</keyword>
<feature type="region of interest" description="Disordered" evidence="3">
    <location>
        <begin position="1"/>
        <end position="38"/>
    </location>
</feature>
<dbReference type="GO" id="GO:0030527">
    <property type="term" value="F:structural constituent of chromatin"/>
    <property type="evidence" value="ECO:0007669"/>
    <property type="project" value="InterPro"/>
</dbReference>
<dbReference type="InterPro" id="IPR000164">
    <property type="entry name" value="Histone_H3/CENP-A"/>
</dbReference>
<dbReference type="GO" id="GO:0003677">
    <property type="term" value="F:DNA binding"/>
    <property type="evidence" value="ECO:0007669"/>
    <property type="project" value="InterPro"/>
</dbReference>
<dbReference type="PROSITE" id="PS00959">
    <property type="entry name" value="HISTONE_H3_2"/>
    <property type="match status" value="1"/>
</dbReference>